<organism evidence="1">
    <name type="scientific">marine metagenome</name>
    <dbReference type="NCBI Taxonomy" id="408172"/>
    <lineage>
        <taxon>unclassified sequences</taxon>
        <taxon>metagenomes</taxon>
        <taxon>ecological metagenomes</taxon>
    </lineage>
</organism>
<protein>
    <submittedName>
        <fullName evidence="1">Uncharacterized protein</fullName>
    </submittedName>
</protein>
<accession>A0A382XLR6</accession>
<proteinExistence type="predicted"/>
<name>A0A382XLR6_9ZZZZ</name>
<feature type="non-terminal residue" evidence="1">
    <location>
        <position position="123"/>
    </location>
</feature>
<reference evidence="1" key="1">
    <citation type="submission" date="2018-05" db="EMBL/GenBank/DDBJ databases">
        <authorList>
            <person name="Lanie J.A."/>
            <person name="Ng W.-L."/>
            <person name="Kazmierczak K.M."/>
            <person name="Andrzejewski T.M."/>
            <person name="Davidsen T.M."/>
            <person name="Wayne K.J."/>
            <person name="Tettelin H."/>
            <person name="Glass J.I."/>
            <person name="Rusch D."/>
            <person name="Podicherti R."/>
            <person name="Tsui H.-C.T."/>
            <person name="Winkler M.E."/>
        </authorList>
    </citation>
    <scope>NUCLEOTIDE SEQUENCE</scope>
</reference>
<dbReference type="AlphaFoldDB" id="A0A382XLR6"/>
<sequence length="123" mass="13119">MAKLGQTETTGFGFGVSTLTRKIPVILTVLTIHKQKDIKDVRADALIMADGSKGALQPKTLRDTDIWGVSVSDGIDSDIDALLESGADFLVIETESTPGSALCGDDTGKGFVVDWNLPKKRAR</sequence>
<dbReference type="EMBL" id="UINC01168640">
    <property type="protein sequence ID" value="SVD71769.1"/>
    <property type="molecule type" value="Genomic_DNA"/>
</dbReference>
<gene>
    <name evidence="1" type="ORF">METZ01_LOCUS424623</name>
</gene>
<evidence type="ECO:0000313" key="1">
    <source>
        <dbReference type="EMBL" id="SVD71769.1"/>
    </source>
</evidence>